<keyword evidence="6" id="KW-1185">Reference proteome</keyword>
<proteinExistence type="predicted"/>
<feature type="region of interest" description="Disordered" evidence="4">
    <location>
        <begin position="561"/>
        <end position="649"/>
    </location>
</feature>
<accession>A0ABD0LQX7</accession>
<dbReference type="SUPFAM" id="SSF48403">
    <property type="entry name" value="Ankyrin repeat"/>
    <property type="match status" value="1"/>
</dbReference>
<dbReference type="Proteomes" id="UP001519460">
    <property type="component" value="Unassembled WGS sequence"/>
</dbReference>
<reference evidence="5 6" key="1">
    <citation type="journal article" date="2023" name="Sci. Data">
        <title>Genome assembly of the Korean intertidal mud-creeper Batillaria attramentaria.</title>
        <authorList>
            <person name="Patra A.K."/>
            <person name="Ho P.T."/>
            <person name="Jun S."/>
            <person name="Lee S.J."/>
            <person name="Kim Y."/>
            <person name="Won Y.J."/>
        </authorList>
    </citation>
    <scope>NUCLEOTIDE SEQUENCE [LARGE SCALE GENOMIC DNA]</scope>
    <source>
        <strain evidence="5">Wonlab-2016</strain>
    </source>
</reference>
<dbReference type="PROSITE" id="PS50297">
    <property type="entry name" value="ANK_REP_REGION"/>
    <property type="match status" value="1"/>
</dbReference>
<dbReference type="EMBL" id="JACVVK020000031">
    <property type="protein sequence ID" value="KAK7501423.1"/>
    <property type="molecule type" value="Genomic_DNA"/>
</dbReference>
<evidence type="ECO:0008006" key="7">
    <source>
        <dbReference type="Google" id="ProtNLM"/>
    </source>
</evidence>
<evidence type="ECO:0000256" key="2">
    <source>
        <dbReference type="ARBA" id="ARBA00023043"/>
    </source>
</evidence>
<feature type="compositionally biased region" description="Basic and acidic residues" evidence="4">
    <location>
        <begin position="30"/>
        <end position="39"/>
    </location>
</feature>
<dbReference type="PANTHER" id="PTHR24161:SF85">
    <property type="entry name" value="PALMITOYLTRANSFERASE HIP14"/>
    <property type="match status" value="1"/>
</dbReference>
<feature type="compositionally biased region" description="Polar residues" evidence="4">
    <location>
        <begin position="396"/>
        <end position="407"/>
    </location>
</feature>
<dbReference type="InterPro" id="IPR002110">
    <property type="entry name" value="Ankyrin_rpt"/>
</dbReference>
<organism evidence="5 6">
    <name type="scientific">Batillaria attramentaria</name>
    <dbReference type="NCBI Taxonomy" id="370345"/>
    <lineage>
        <taxon>Eukaryota</taxon>
        <taxon>Metazoa</taxon>
        <taxon>Spiralia</taxon>
        <taxon>Lophotrochozoa</taxon>
        <taxon>Mollusca</taxon>
        <taxon>Gastropoda</taxon>
        <taxon>Caenogastropoda</taxon>
        <taxon>Sorbeoconcha</taxon>
        <taxon>Cerithioidea</taxon>
        <taxon>Batillariidae</taxon>
        <taxon>Batillaria</taxon>
    </lineage>
</organism>
<sequence>MDLEGKGRSVFRFVAAQLLNTLITKICSRRTSEKQEHPHFNNPSSAKVLGSRQQEDGYSSLTPTRTQPKGVLCVGTDYQTYTQLPDRGMPDIMELHHPHRSMMTLRPIKESPRTDFPEHLKHADVLGDTSHQLKLTASNSLFHAVLKGRVQGVRFLLNRGVTVNGKNDYGYSILVAALHIDDAKKRDKMFSLLMDRNADAFFKDATHQRTVLQWACILGRVEQVKTILDELGGEIDLNYKDTDGHTALHHAVMAGNMNIVQVLVDMYRKFGVNVDVPDKLGLTPYLHAKRLGYRDVAECLRTQGLASQGHGDMLFRSPREWSQIGKFERKKAIEIHTQEAINLAKIQGKITRVRDLENGGPYVSPRMAVPPILLPSYNPSRDVGVRLAARYKDRLSTSLPSLSQDDSPTAHDGRPSSANGAAGHDNTDGAQAGGMKGRHRAAGAGASHADRPRAPRLAFAQGDSAVDGNGSHVPTGAGGGGGVAAIAGVPWEGAAGASIPHGKGTGSNTAFNLMEMHGEGRMARQFHKSEFDTSKAREYGHMLGNLNAIMDVLSQQQSKSFRQSVRYERPVTPKKKKPKKNVSTLAIIFGRDKSGRKTRKHSSKASAKKGQKGASAKKKESGGEEKKGKASEKKKKSSVPHIKVNDKPV</sequence>
<dbReference type="InterPro" id="IPR036770">
    <property type="entry name" value="Ankyrin_rpt-contain_sf"/>
</dbReference>
<keyword evidence="1" id="KW-0677">Repeat</keyword>
<feature type="compositionally biased region" description="Polar residues" evidence="4">
    <location>
        <begin position="56"/>
        <end position="66"/>
    </location>
</feature>
<dbReference type="Gene3D" id="1.25.40.20">
    <property type="entry name" value="Ankyrin repeat-containing domain"/>
    <property type="match status" value="1"/>
</dbReference>
<feature type="compositionally biased region" description="Basic residues" evidence="4">
    <location>
        <begin position="596"/>
        <end position="611"/>
    </location>
</feature>
<evidence type="ECO:0000256" key="4">
    <source>
        <dbReference type="SAM" id="MobiDB-lite"/>
    </source>
</evidence>
<name>A0ABD0LQX7_9CAEN</name>
<feature type="compositionally biased region" description="Basic and acidic residues" evidence="4">
    <location>
        <begin position="617"/>
        <end position="631"/>
    </location>
</feature>
<dbReference type="Pfam" id="PF12796">
    <property type="entry name" value="Ank_2"/>
    <property type="match status" value="1"/>
</dbReference>
<dbReference type="PROSITE" id="PS50088">
    <property type="entry name" value="ANK_REPEAT"/>
    <property type="match status" value="1"/>
</dbReference>
<feature type="repeat" description="ANK" evidence="3">
    <location>
        <begin position="243"/>
        <end position="279"/>
    </location>
</feature>
<dbReference type="AlphaFoldDB" id="A0ABD0LQX7"/>
<gene>
    <name evidence="5" type="ORF">BaRGS_00007227</name>
</gene>
<protein>
    <recommendedName>
        <fullName evidence="7">Ankyrin</fullName>
    </recommendedName>
</protein>
<dbReference type="SMART" id="SM00248">
    <property type="entry name" value="ANK"/>
    <property type="match status" value="4"/>
</dbReference>
<evidence type="ECO:0000313" key="5">
    <source>
        <dbReference type="EMBL" id="KAK7501423.1"/>
    </source>
</evidence>
<feature type="region of interest" description="Disordered" evidence="4">
    <location>
        <begin position="30"/>
        <end position="66"/>
    </location>
</feature>
<evidence type="ECO:0000313" key="6">
    <source>
        <dbReference type="Proteomes" id="UP001519460"/>
    </source>
</evidence>
<evidence type="ECO:0000256" key="3">
    <source>
        <dbReference type="PROSITE-ProRule" id="PRU00023"/>
    </source>
</evidence>
<feature type="region of interest" description="Disordered" evidence="4">
    <location>
        <begin position="396"/>
        <end position="453"/>
    </location>
</feature>
<comment type="caution">
    <text evidence="5">The sequence shown here is derived from an EMBL/GenBank/DDBJ whole genome shotgun (WGS) entry which is preliminary data.</text>
</comment>
<evidence type="ECO:0000256" key="1">
    <source>
        <dbReference type="ARBA" id="ARBA00022737"/>
    </source>
</evidence>
<dbReference type="PANTHER" id="PTHR24161">
    <property type="entry name" value="ANK_REP_REGION DOMAIN-CONTAINING PROTEIN-RELATED"/>
    <property type="match status" value="1"/>
</dbReference>
<keyword evidence="2 3" id="KW-0040">ANK repeat</keyword>